<evidence type="ECO:0000313" key="3">
    <source>
        <dbReference type="EMBL" id="GAA1774037.1"/>
    </source>
</evidence>
<evidence type="ECO:0000259" key="2">
    <source>
        <dbReference type="Pfam" id="PF24481"/>
    </source>
</evidence>
<gene>
    <name evidence="3" type="ORF">GCM10009810_33840</name>
</gene>
<dbReference type="RefSeq" id="WP_344068459.1">
    <property type="nucleotide sequence ID" value="NZ_BAAAPN010000101.1"/>
</dbReference>
<organism evidence="3 4">
    <name type="scientific">Nostocoides vanveenii</name>
    <dbReference type="NCBI Taxonomy" id="330835"/>
    <lineage>
        <taxon>Bacteria</taxon>
        <taxon>Bacillati</taxon>
        <taxon>Actinomycetota</taxon>
        <taxon>Actinomycetes</taxon>
        <taxon>Micrococcales</taxon>
        <taxon>Intrasporangiaceae</taxon>
        <taxon>Nostocoides</taxon>
    </lineage>
</organism>
<accession>A0ABP4XD87</accession>
<dbReference type="Pfam" id="PF24481">
    <property type="entry name" value="CT398_CC"/>
    <property type="match status" value="1"/>
</dbReference>
<dbReference type="PANTHER" id="PTHR39082">
    <property type="entry name" value="PHOSPHOLIPASE C-BETA-2-RELATED"/>
    <property type="match status" value="1"/>
</dbReference>
<name>A0ABP4XD87_9MICO</name>
<feature type="domain" description="CT398-like coiled coil hairpin" evidence="2">
    <location>
        <begin position="14"/>
        <end position="193"/>
    </location>
</feature>
<evidence type="ECO:0000259" key="1">
    <source>
        <dbReference type="Pfam" id="PF02591"/>
    </source>
</evidence>
<protein>
    <submittedName>
        <fullName evidence="3">C4-type zinc ribbon domain-containing protein</fullName>
    </submittedName>
</protein>
<reference evidence="4" key="1">
    <citation type="journal article" date="2019" name="Int. J. Syst. Evol. Microbiol.">
        <title>The Global Catalogue of Microorganisms (GCM) 10K type strain sequencing project: providing services to taxonomists for standard genome sequencing and annotation.</title>
        <authorList>
            <consortium name="The Broad Institute Genomics Platform"/>
            <consortium name="The Broad Institute Genome Sequencing Center for Infectious Disease"/>
            <person name="Wu L."/>
            <person name="Ma J."/>
        </authorList>
    </citation>
    <scope>NUCLEOTIDE SEQUENCE [LARGE SCALE GENOMIC DNA]</scope>
    <source>
        <strain evidence="4">JCM 15591</strain>
    </source>
</reference>
<dbReference type="InterPro" id="IPR052376">
    <property type="entry name" value="Oxidative_Scav/Glycosyltrans"/>
</dbReference>
<dbReference type="Pfam" id="PF02591">
    <property type="entry name" value="Zn_ribbon_9"/>
    <property type="match status" value="1"/>
</dbReference>
<dbReference type="PANTHER" id="PTHR39082:SF1">
    <property type="entry name" value="SCAVENGER RECEPTOR CLASS A MEMBER 3"/>
    <property type="match status" value="1"/>
</dbReference>
<dbReference type="EMBL" id="BAAAPN010000101">
    <property type="protein sequence ID" value="GAA1774037.1"/>
    <property type="molecule type" value="Genomic_DNA"/>
</dbReference>
<keyword evidence="4" id="KW-1185">Reference proteome</keyword>
<dbReference type="Gene3D" id="1.10.287.1490">
    <property type="match status" value="1"/>
</dbReference>
<comment type="caution">
    <text evidence="3">The sequence shown here is derived from an EMBL/GenBank/DDBJ whole genome shotgun (WGS) entry which is preliminary data.</text>
</comment>
<dbReference type="InterPro" id="IPR003743">
    <property type="entry name" value="Zf-RING_7"/>
</dbReference>
<dbReference type="InterPro" id="IPR056003">
    <property type="entry name" value="CT398_CC_hairpin"/>
</dbReference>
<dbReference type="Proteomes" id="UP001501475">
    <property type="component" value="Unassembled WGS sequence"/>
</dbReference>
<evidence type="ECO:0000313" key="4">
    <source>
        <dbReference type="Proteomes" id="UP001501475"/>
    </source>
</evidence>
<proteinExistence type="predicted"/>
<sequence length="246" mass="26758">MKAEPRAQLRLLDLQKLDSTLQQLERQRTHLPVLARLAELAQQRSAAGDYLVRAQTAQSDVQWELAKSDADVQLVRDRAARDQARLDAGTGSAKDLQALQHELVSLARRQADLEEIELDVMERAERADEIVAEASGAVAALDEQIASATSERDQALAGLSAQVSEVGAPRQQLVDELPGDLLGLYEKLRADKGGVGAAMLHARRCLGCQLEVNAADLTAIRAAAADEVLRCEECRRILIRTPESGL</sequence>
<feature type="domain" description="C4-type zinc ribbon" evidence="1">
    <location>
        <begin position="204"/>
        <end position="238"/>
    </location>
</feature>